<accession>A0A8K0JAE9</accession>
<gene>
    <name evidence="1" type="ORF">E4U42_000805</name>
</gene>
<proteinExistence type="predicted"/>
<organism evidence="1 2">
    <name type="scientific">Claviceps africana</name>
    <dbReference type="NCBI Taxonomy" id="83212"/>
    <lineage>
        <taxon>Eukaryota</taxon>
        <taxon>Fungi</taxon>
        <taxon>Dikarya</taxon>
        <taxon>Ascomycota</taxon>
        <taxon>Pezizomycotina</taxon>
        <taxon>Sordariomycetes</taxon>
        <taxon>Hypocreomycetidae</taxon>
        <taxon>Hypocreales</taxon>
        <taxon>Clavicipitaceae</taxon>
        <taxon>Claviceps</taxon>
    </lineage>
</organism>
<keyword evidence="2" id="KW-1185">Reference proteome</keyword>
<dbReference type="InterPro" id="IPR015797">
    <property type="entry name" value="NUDIX_hydrolase-like_dom_sf"/>
</dbReference>
<evidence type="ECO:0008006" key="3">
    <source>
        <dbReference type="Google" id="ProtNLM"/>
    </source>
</evidence>
<dbReference type="EMBL" id="SRPY01000121">
    <property type="protein sequence ID" value="KAG5928359.1"/>
    <property type="molecule type" value="Genomic_DNA"/>
</dbReference>
<dbReference type="AlphaFoldDB" id="A0A8K0JAE9"/>
<dbReference type="SUPFAM" id="SSF55811">
    <property type="entry name" value="Nudix"/>
    <property type="match status" value="1"/>
</dbReference>
<dbReference type="PANTHER" id="PTHR13622:SF8">
    <property type="entry name" value="THIAMIN PYROPHOSPHOKINASE 1"/>
    <property type="match status" value="1"/>
</dbReference>
<protein>
    <recommendedName>
        <fullName evidence="3">Nudix hydrolase domain-containing protein</fullName>
    </recommendedName>
</protein>
<dbReference type="PANTHER" id="PTHR13622">
    <property type="entry name" value="THIAMIN PYROPHOSPHOKINASE"/>
    <property type="match status" value="1"/>
</dbReference>
<feature type="non-terminal residue" evidence="1">
    <location>
        <position position="1"/>
    </location>
</feature>
<dbReference type="Gene3D" id="3.90.79.10">
    <property type="entry name" value="Nucleoside Triphosphate Pyrophosphohydrolase"/>
    <property type="match status" value="1"/>
</dbReference>
<dbReference type="GO" id="GO:0044715">
    <property type="term" value="F:8-oxo-dGDP phosphatase activity"/>
    <property type="evidence" value="ECO:0007669"/>
    <property type="project" value="TreeGrafter"/>
</dbReference>
<reference evidence="1" key="1">
    <citation type="journal article" date="2020" name="bioRxiv">
        <title>Whole genome comparisons of ergot fungi reveals the divergence and evolution of species within the genus Claviceps are the result of varying mechanisms driving genome evolution and host range expansion.</title>
        <authorList>
            <person name="Wyka S.A."/>
            <person name="Mondo S.J."/>
            <person name="Liu M."/>
            <person name="Dettman J."/>
            <person name="Nalam V."/>
            <person name="Broders K.D."/>
        </authorList>
    </citation>
    <scope>NUCLEOTIDE SEQUENCE</scope>
    <source>
        <strain evidence="1">CCC 489</strain>
    </source>
</reference>
<comment type="caution">
    <text evidence="1">The sequence shown here is derived from an EMBL/GenBank/DDBJ whole genome shotgun (WGS) entry which is preliminary data.</text>
</comment>
<evidence type="ECO:0000313" key="2">
    <source>
        <dbReference type="Proteomes" id="UP000811619"/>
    </source>
</evidence>
<sequence length="126" mass="14043">ASEEAALPAALVADRVRSVGAVTLAHTDPRSGLHHSEVLYVYDLELPPAVVPRPHDGEVDEFVLMSCDEVRARMLNREFKPNVCPVLIDFLIRHAVITPESEPEYVDICSRLRRRLPVPTAPDEPL</sequence>
<evidence type="ECO:0000313" key="1">
    <source>
        <dbReference type="EMBL" id="KAG5928359.1"/>
    </source>
</evidence>
<dbReference type="Proteomes" id="UP000811619">
    <property type="component" value="Unassembled WGS sequence"/>
</dbReference>
<dbReference type="OrthoDB" id="10261522at2759"/>
<dbReference type="CDD" id="cd03676">
    <property type="entry name" value="NUDIX_Tnr3_like"/>
    <property type="match status" value="1"/>
</dbReference>
<name>A0A8K0JAE9_9HYPO</name>